<dbReference type="Proteomes" id="UP000589036">
    <property type="component" value="Unassembled WGS sequence"/>
</dbReference>
<dbReference type="EMBL" id="JACCCC010000001">
    <property type="protein sequence ID" value="NYE47978.1"/>
    <property type="molecule type" value="Genomic_DNA"/>
</dbReference>
<dbReference type="Gene3D" id="3.10.105.10">
    <property type="entry name" value="Dipeptide-binding Protein, Domain 3"/>
    <property type="match status" value="1"/>
</dbReference>
<name>A0A852TVL7_9ACTN</name>
<keyword evidence="1 2" id="KW-0732">Signal</keyword>
<dbReference type="SUPFAM" id="SSF53850">
    <property type="entry name" value="Periplasmic binding protein-like II"/>
    <property type="match status" value="1"/>
</dbReference>
<feature type="domain" description="Solute-binding protein family 5" evidence="3">
    <location>
        <begin position="84"/>
        <end position="411"/>
    </location>
</feature>
<sequence>MRHRQRRHRVPLRWAAVLAAVPTLAAGCALGGHASPEDLGAELVVAANMEPQDLAAQGAYKEVNAVGLRNVVETLLQISPETGEIEGVLAESWEVVDSHTVRLKIREGVTFHDGTALDAETAAYMTEFVWDKDNNFTIQEYGGPQISARAIGDYEMEVTTDEPDPTLLHRLTLHGITSRKQIEEDASAHSQEPIGTGPYRFVEWQRGSYWSAERWDGWWGYEADDAPGTTEPPFERLRFEFRPEEGVRTAMAKSGEAHIAMFPAAADCNEAEHVNTYTCLAGPSDTYLYARLDHPSAGADPRLGDKRIREAFFLSIDAQSLNEHVIEFGTPLQGQLSWDGVTGFNPELDPYPYDPDRAAGLLGEAESDGVDVAGIPLEVRGRTGATPGIGSIVEAIGGMVNDTGFNAQFGLQEPAVANEIINTKPTQDRAYVQVHVRQNPFQDLGLVLESNYYCASRAVVWCDDGFDAELENALTLSGTERAAAFEQLAADIHGEYVIYPLSQLERSYLVNDGIADWEFGLGHRLQAIYMTPAS</sequence>
<evidence type="ECO:0000259" key="3">
    <source>
        <dbReference type="Pfam" id="PF00496"/>
    </source>
</evidence>
<dbReference type="PANTHER" id="PTHR30290">
    <property type="entry name" value="PERIPLASMIC BINDING COMPONENT OF ABC TRANSPORTER"/>
    <property type="match status" value="1"/>
</dbReference>
<organism evidence="4 5">
    <name type="scientific">Spinactinospora alkalitolerans</name>
    <dbReference type="NCBI Taxonomy" id="687207"/>
    <lineage>
        <taxon>Bacteria</taxon>
        <taxon>Bacillati</taxon>
        <taxon>Actinomycetota</taxon>
        <taxon>Actinomycetes</taxon>
        <taxon>Streptosporangiales</taxon>
        <taxon>Nocardiopsidaceae</taxon>
        <taxon>Spinactinospora</taxon>
    </lineage>
</organism>
<dbReference type="GO" id="GO:0043190">
    <property type="term" value="C:ATP-binding cassette (ABC) transporter complex"/>
    <property type="evidence" value="ECO:0007669"/>
    <property type="project" value="InterPro"/>
</dbReference>
<dbReference type="Gene3D" id="3.40.190.10">
    <property type="entry name" value="Periplasmic binding protein-like II"/>
    <property type="match status" value="1"/>
</dbReference>
<comment type="caution">
    <text evidence="4">The sequence shown here is derived from an EMBL/GenBank/DDBJ whole genome shotgun (WGS) entry which is preliminary data.</text>
</comment>
<evidence type="ECO:0000313" key="5">
    <source>
        <dbReference type="Proteomes" id="UP000589036"/>
    </source>
</evidence>
<evidence type="ECO:0000256" key="2">
    <source>
        <dbReference type="SAM" id="SignalP"/>
    </source>
</evidence>
<protein>
    <submittedName>
        <fullName evidence="4">Peptide/nickel transport system substrate-binding protein</fullName>
    </submittedName>
</protein>
<feature type="signal peptide" evidence="2">
    <location>
        <begin position="1"/>
        <end position="25"/>
    </location>
</feature>
<evidence type="ECO:0000256" key="1">
    <source>
        <dbReference type="ARBA" id="ARBA00022729"/>
    </source>
</evidence>
<dbReference type="RefSeq" id="WP_179643843.1">
    <property type="nucleotide sequence ID" value="NZ_BAAAYY010000003.1"/>
</dbReference>
<dbReference type="GO" id="GO:0015833">
    <property type="term" value="P:peptide transport"/>
    <property type="evidence" value="ECO:0007669"/>
    <property type="project" value="TreeGrafter"/>
</dbReference>
<feature type="chain" id="PRO_5032893080" evidence="2">
    <location>
        <begin position="26"/>
        <end position="534"/>
    </location>
</feature>
<evidence type="ECO:0000313" key="4">
    <source>
        <dbReference type="EMBL" id="NYE47978.1"/>
    </source>
</evidence>
<reference evidence="4 5" key="1">
    <citation type="submission" date="2020-07" db="EMBL/GenBank/DDBJ databases">
        <title>Sequencing the genomes of 1000 actinobacteria strains.</title>
        <authorList>
            <person name="Klenk H.-P."/>
        </authorList>
    </citation>
    <scope>NUCLEOTIDE SEQUENCE [LARGE SCALE GENOMIC DNA]</scope>
    <source>
        <strain evidence="4 5">CXB654</strain>
    </source>
</reference>
<dbReference type="InterPro" id="IPR039424">
    <property type="entry name" value="SBP_5"/>
</dbReference>
<dbReference type="PIRSF" id="PIRSF002741">
    <property type="entry name" value="MppA"/>
    <property type="match status" value="1"/>
</dbReference>
<accession>A0A852TVL7</accession>
<gene>
    <name evidence="4" type="ORF">HDA32_003098</name>
</gene>
<dbReference type="GO" id="GO:1904680">
    <property type="term" value="F:peptide transmembrane transporter activity"/>
    <property type="evidence" value="ECO:0007669"/>
    <property type="project" value="TreeGrafter"/>
</dbReference>
<dbReference type="InterPro" id="IPR000914">
    <property type="entry name" value="SBP_5_dom"/>
</dbReference>
<dbReference type="InterPro" id="IPR030678">
    <property type="entry name" value="Peptide/Ni-bd"/>
</dbReference>
<dbReference type="Pfam" id="PF00496">
    <property type="entry name" value="SBP_bac_5"/>
    <property type="match status" value="1"/>
</dbReference>
<dbReference type="AlphaFoldDB" id="A0A852TVL7"/>
<dbReference type="PROSITE" id="PS51257">
    <property type="entry name" value="PROKAR_LIPOPROTEIN"/>
    <property type="match status" value="1"/>
</dbReference>
<dbReference type="PANTHER" id="PTHR30290:SF38">
    <property type="entry name" value="D,D-DIPEPTIDE-BINDING PERIPLASMIC PROTEIN DDPA-RELATED"/>
    <property type="match status" value="1"/>
</dbReference>
<proteinExistence type="predicted"/>
<dbReference type="GO" id="GO:0042597">
    <property type="term" value="C:periplasmic space"/>
    <property type="evidence" value="ECO:0007669"/>
    <property type="project" value="UniProtKB-ARBA"/>
</dbReference>
<keyword evidence="5" id="KW-1185">Reference proteome</keyword>